<dbReference type="Gene3D" id="2.40.50.90">
    <property type="match status" value="1"/>
</dbReference>
<dbReference type="InterPro" id="IPR016071">
    <property type="entry name" value="Staphylococal_nuclease_OB-fold"/>
</dbReference>
<feature type="signal peptide" evidence="1">
    <location>
        <begin position="1"/>
        <end position="30"/>
    </location>
</feature>
<dbReference type="SUPFAM" id="SSF50199">
    <property type="entry name" value="Staphylococcal nuclease"/>
    <property type="match status" value="1"/>
</dbReference>
<dbReference type="EMBL" id="JAVRQI010000018">
    <property type="protein sequence ID" value="MDT1064097.1"/>
    <property type="molecule type" value="Genomic_DNA"/>
</dbReference>
<sequence>MFRSFLSDLATAVCTLGIAAAAMGANAAKADDVTTVNRIEGPAKVVDGDTLDIRSNGKVIRIRIEGIDAPESGQTCRDGSGKVWQCGRNAARRLATLIADRNIRCAPSGVDNYSRVIASCRTGKGNVDLGGRLVEEGLAWAFRRYSDTYVPLEDVARAHGVGIWSGQAIPAWEYRRTRWSNPDAHAPKDCPIKGNISNKTGERVYHPPWSPWYAKTQIDPSRGERWFCSEADAISAGWRPAGGM</sequence>
<dbReference type="PROSITE" id="PS50830">
    <property type="entry name" value="TNASE_3"/>
    <property type="match status" value="1"/>
</dbReference>
<dbReference type="PROSITE" id="PS01123">
    <property type="entry name" value="TNASE_1"/>
    <property type="match status" value="1"/>
</dbReference>
<dbReference type="RefSeq" id="WP_311761187.1">
    <property type="nucleotide sequence ID" value="NZ_JAVRQI010000018.1"/>
</dbReference>
<evidence type="ECO:0000259" key="2">
    <source>
        <dbReference type="PROSITE" id="PS50830"/>
    </source>
</evidence>
<keyword evidence="1" id="KW-0732">Signal</keyword>
<evidence type="ECO:0000313" key="4">
    <source>
        <dbReference type="Proteomes" id="UP001251085"/>
    </source>
</evidence>
<name>A0ABU3EIM6_9RHOB</name>
<accession>A0ABU3EIM6</accession>
<feature type="domain" description="TNase-like" evidence="2">
    <location>
        <begin position="44"/>
        <end position="166"/>
    </location>
</feature>
<gene>
    <name evidence="3" type="ORF">RM190_19700</name>
</gene>
<evidence type="ECO:0000313" key="3">
    <source>
        <dbReference type="EMBL" id="MDT1064097.1"/>
    </source>
</evidence>
<protein>
    <submittedName>
        <fullName evidence="3">Thermonuclease family protein</fullName>
    </submittedName>
</protein>
<dbReference type="InterPro" id="IPR035437">
    <property type="entry name" value="SNase_OB-fold_sf"/>
</dbReference>
<dbReference type="Proteomes" id="UP001251085">
    <property type="component" value="Unassembled WGS sequence"/>
</dbReference>
<dbReference type="SMART" id="SM00318">
    <property type="entry name" value="SNc"/>
    <property type="match status" value="1"/>
</dbReference>
<dbReference type="InterPro" id="IPR002071">
    <property type="entry name" value="Thermonucl_AS"/>
</dbReference>
<organism evidence="3 4">
    <name type="scientific">Paracoccus broussonetiae</name>
    <dbReference type="NCBI Taxonomy" id="3075834"/>
    <lineage>
        <taxon>Bacteria</taxon>
        <taxon>Pseudomonadati</taxon>
        <taxon>Pseudomonadota</taxon>
        <taxon>Alphaproteobacteria</taxon>
        <taxon>Rhodobacterales</taxon>
        <taxon>Paracoccaceae</taxon>
        <taxon>Paracoccus</taxon>
    </lineage>
</organism>
<evidence type="ECO:0000256" key="1">
    <source>
        <dbReference type="SAM" id="SignalP"/>
    </source>
</evidence>
<comment type="caution">
    <text evidence="3">The sequence shown here is derived from an EMBL/GenBank/DDBJ whole genome shotgun (WGS) entry which is preliminary data.</text>
</comment>
<keyword evidence="4" id="KW-1185">Reference proteome</keyword>
<proteinExistence type="predicted"/>
<reference evidence="4" key="1">
    <citation type="submission" date="2023-07" db="EMBL/GenBank/DDBJ databases">
        <title>Characterization of two Paracoccaceae strains isolated from Phycosphere and proposal of Xinfangfangia lacusdiani sp. nov.</title>
        <authorList>
            <person name="Deng Y."/>
            <person name="Zhang Y.Q."/>
        </authorList>
    </citation>
    <scope>NUCLEOTIDE SEQUENCE [LARGE SCALE GENOMIC DNA]</scope>
    <source>
        <strain evidence="4">CPCC 101403</strain>
    </source>
</reference>
<dbReference type="Pfam" id="PF00565">
    <property type="entry name" value="SNase"/>
    <property type="match status" value="1"/>
</dbReference>
<dbReference type="PANTHER" id="PTHR12302">
    <property type="entry name" value="EBNA2 BINDING PROTEIN P100"/>
    <property type="match status" value="1"/>
</dbReference>
<feature type="chain" id="PRO_5045410896" evidence="1">
    <location>
        <begin position="31"/>
        <end position="244"/>
    </location>
</feature>
<dbReference type="PANTHER" id="PTHR12302:SF26">
    <property type="entry name" value="BLR1266 PROTEIN"/>
    <property type="match status" value="1"/>
</dbReference>